<reference evidence="1" key="2">
    <citation type="journal article" date="2015" name="Data Brief">
        <title>Shoot transcriptome of the giant reed, Arundo donax.</title>
        <authorList>
            <person name="Barrero R.A."/>
            <person name="Guerrero F.D."/>
            <person name="Moolhuijzen P."/>
            <person name="Goolsby J.A."/>
            <person name="Tidwell J."/>
            <person name="Bellgard S.E."/>
            <person name="Bellgard M.I."/>
        </authorList>
    </citation>
    <scope>NUCLEOTIDE SEQUENCE</scope>
    <source>
        <tissue evidence="1">Shoot tissue taken approximately 20 cm above the soil surface</tissue>
    </source>
</reference>
<reference evidence="1" key="1">
    <citation type="submission" date="2014-09" db="EMBL/GenBank/DDBJ databases">
        <authorList>
            <person name="Magalhaes I.L.F."/>
            <person name="Oliveira U."/>
            <person name="Santos F.R."/>
            <person name="Vidigal T.H.D.A."/>
            <person name="Brescovit A.D."/>
            <person name="Santos A.J."/>
        </authorList>
    </citation>
    <scope>NUCLEOTIDE SEQUENCE</scope>
    <source>
        <tissue evidence="1">Shoot tissue taken approximately 20 cm above the soil surface</tissue>
    </source>
</reference>
<dbReference type="AlphaFoldDB" id="A0A0A9GEI8"/>
<proteinExistence type="predicted"/>
<sequence>MVCYELGPQNKSFILVSISASCNQIDKPWSITTSKHMELSYSGVRDGWLSTQLAM</sequence>
<dbReference type="EMBL" id="GBRH01176032">
    <property type="protein sequence ID" value="JAE21864.1"/>
    <property type="molecule type" value="Transcribed_RNA"/>
</dbReference>
<organism evidence="1">
    <name type="scientific">Arundo donax</name>
    <name type="common">Giant reed</name>
    <name type="synonym">Donax arundinaceus</name>
    <dbReference type="NCBI Taxonomy" id="35708"/>
    <lineage>
        <taxon>Eukaryota</taxon>
        <taxon>Viridiplantae</taxon>
        <taxon>Streptophyta</taxon>
        <taxon>Embryophyta</taxon>
        <taxon>Tracheophyta</taxon>
        <taxon>Spermatophyta</taxon>
        <taxon>Magnoliopsida</taxon>
        <taxon>Liliopsida</taxon>
        <taxon>Poales</taxon>
        <taxon>Poaceae</taxon>
        <taxon>PACMAD clade</taxon>
        <taxon>Arundinoideae</taxon>
        <taxon>Arundineae</taxon>
        <taxon>Arundo</taxon>
    </lineage>
</organism>
<evidence type="ECO:0000313" key="1">
    <source>
        <dbReference type="EMBL" id="JAE21864.1"/>
    </source>
</evidence>
<protein>
    <submittedName>
        <fullName evidence="1">Uncharacterized protein</fullName>
    </submittedName>
</protein>
<accession>A0A0A9GEI8</accession>
<name>A0A0A9GEI8_ARUDO</name>